<dbReference type="VEuPathDB" id="FungiDB:ASPBRDRAFT_547096"/>
<reference evidence="2" key="1">
    <citation type="journal article" date="2017" name="Genome Biol.">
        <title>Comparative genomics reveals high biological diversity and specific adaptations in the industrially and medically important fungal genus Aspergillus.</title>
        <authorList>
            <person name="de Vries R.P."/>
            <person name="Riley R."/>
            <person name="Wiebenga A."/>
            <person name="Aguilar-Osorio G."/>
            <person name="Amillis S."/>
            <person name="Uchima C.A."/>
            <person name="Anderluh G."/>
            <person name="Asadollahi M."/>
            <person name="Askin M."/>
            <person name="Barry K."/>
            <person name="Battaglia E."/>
            <person name="Bayram O."/>
            <person name="Benocci T."/>
            <person name="Braus-Stromeyer S.A."/>
            <person name="Caldana C."/>
            <person name="Canovas D."/>
            <person name="Cerqueira G.C."/>
            <person name="Chen F."/>
            <person name="Chen W."/>
            <person name="Choi C."/>
            <person name="Clum A."/>
            <person name="Dos Santos R.A."/>
            <person name="Damasio A.R."/>
            <person name="Diallinas G."/>
            <person name="Emri T."/>
            <person name="Fekete E."/>
            <person name="Flipphi M."/>
            <person name="Freyberg S."/>
            <person name="Gallo A."/>
            <person name="Gournas C."/>
            <person name="Habgood R."/>
            <person name="Hainaut M."/>
            <person name="Harispe M.L."/>
            <person name="Henrissat B."/>
            <person name="Hilden K.S."/>
            <person name="Hope R."/>
            <person name="Hossain A."/>
            <person name="Karabika E."/>
            <person name="Karaffa L."/>
            <person name="Karanyi Z."/>
            <person name="Krasevec N."/>
            <person name="Kuo A."/>
            <person name="Kusch H."/>
            <person name="LaButti K."/>
            <person name="Lagendijk E.L."/>
            <person name="Lapidus A."/>
            <person name="Levasseur A."/>
            <person name="Lindquist E."/>
            <person name="Lipzen A."/>
            <person name="Logrieco A.F."/>
            <person name="MacCabe A."/>
            <person name="Maekelae M.R."/>
            <person name="Malavazi I."/>
            <person name="Melin P."/>
            <person name="Meyer V."/>
            <person name="Mielnichuk N."/>
            <person name="Miskei M."/>
            <person name="Molnar A.P."/>
            <person name="Mule G."/>
            <person name="Ngan C.Y."/>
            <person name="Orejas M."/>
            <person name="Orosz E."/>
            <person name="Ouedraogo J.P."/>
            <person name="Overkamp K.M."/>
            <person name="Park H.-S."/>
            <person name="Perrone G."/>
            <person name="Piumi F."/>
            <person name="Punt P.J."/>
            <person name="Ram A.F."/>
            <person name="Ramon A."/>
            <person name="Rauscher S."/>
            <person name="Record E."/>
            <person name="Riano-Pachon D.M."/>
            <person name="Robert V."/>
            <person name="Roehrig J."/>
            <person name="Ruller R."/>
            <person name="Salamov A."/>
            <person name="Salih N.S."/>
            <person name="Samson R.A."/>
            <person name="Sandor E."/>
            <person name="Sanguinetti M."/>
            <person name="Schuetze T."/>
            <person name="Sepcic K."/>
            <person name="Shelest E."/>
            <person name="Sherlock G."/>
            <person name="Sophianopoulou V."/>
            <person name="Squina F.M."/>
            <person name="Sun H."/>
            <person name="Susca A."/>
            <person name="Todd R.B."/>
            <person name="Tsang A."/>
            <person name="Unkles S.E."/>
            <person name="van de Wiele N."/>
            <person name="van Rossen-Uffink D."/>
            <person name="Oliveira J.V."/>
            <person name="Vesth T.C."/>
            <person name="Visser J."/>
            <person name="Yu J.-H."/>
            <person name="Zhou M."/>
            <person name="Andersen M.R."/>
            <person name="Archer D.B."/>
            <person name="Baker S.E."/>
            <person name="Benoit I."/>
            <person name="Brakhage A.A."/>
            <person name="Braus G.H."/>
            <person name="Fischer R."/>
            <person name="Frisvad J.C."/>
            <person name="Goldman G.H."/>
            <person name="Houbraken J."/>
            <person name="Oakley B."/>
            <person name="Pocsi I."/>
            <person name="Scazzocchio C."/>
            <person name="Seiboth B."/>
            <person name="vanKuyk P.A."/>
            <person name="Wortman J."/>
            <person name="Dyer P.S."/>
            <person name="Grigoriev I.V."/>
        </authorList>
    </citation>
    <scope>NUCLEOTIDE SEQUENCE [LARGE SCALE GENOMIC DNA]</scope>
    <source>
        <strain evidence="2">CBS 101740 / IMI 381727 / IBT 21946</strain>
    </source>
</reference>
<accession>A0A1L9ULQ4</accession>
<keyword evidence="2" id="KW-1185">Reference proteome</keyword>
<dbReference type="EMBL" id="KV878683">
    <property type="protein sequence ID" value="OJJ72597.1"/>
    <property type="molecule type" value="Genomic_DNA"/>
</dbReference>
<dbReference type="GeneID" id="93579767"/>
<dbReference type="RefSeq" id="XP_067479845.1">
    <property type="nucleotide sequence ID" value="XM_067627279.1"/>
</dbReference>
<gene>
    <name evidence="1" type="ORF">ASPBRDRAFT_547096</name>
</gene>
<protein>
    <submittedName>
        <fullName evidence="1">Uncharacterized protein</fullName>
    </submittedName>
</protein>
<dbReference type="OrthoDB" id="10385722at2759"/>
<name>A0A1L9ULQ4_ASPBC</name>
<evidence type="ECO:0000313" key="2">
    <source>
        <dbReference type="Proteomes" id="UP000184499"/>
    </source>
</evidence>
<dbReference type="Proteomes" id="UP000184499">
    <property type="component" value="Unassembled WGS sequence"/>
</dbReference>
<dbReference type="AlphaFoldDB" id="A0A1L9ULQ4"/>
<organism evidence="1 2">
    <name type="scientific">Aspergillus brasiliensis (strain CBS 101740 / IMI 381727 / IBT 21946)</name>
    <dbReference type="NCBI Taxonomy" id="767769"/>
    <lineage>
        <taxon>Eukaryota</taxon>
        <taxon>Fungi</taxon>
        <taxon>Dikarya</taxon>
        <taxon>Ascomycota</taxon>
        <taxon>Pezizomycotina</taxon>
        <taxon>Eurotiomycetes</taxon>
        <taxon>Eurotiomycetidae</taxon>
        <taxon>Eurotiales</taxon>
        <taxon>Aspergillaceae</taxon>
        <taxon>Aspergillus</taxon>
        <taxon>Aspergillus subgen. Circumdati</taxon>
    </lineage>
</organism>
<proteinExistence type="predicted"/>
<evidence type="ECO:0000313" key="1">
    <source>
        <dbReference type="EMBL" id="OJJ72597.1"/>
    </source>
</evidence>
<sequence>MRMRMWERIGDVSFWMEEVRWDGLMDGSIQFRARWNADDGGLLIGWWDCIAVGTVDYGFTV</sequence>